<sequence length="196" mass="22943">MHLEGRLLFEIMATQLFMLNMPASATYLDIREFMMKPPRTWTYNTTLEIPYSCKVDVAINTSGRDIYFDQFGIEKTGSITSSIRIGHTYQSYDLSERPWNLMFITDYLTGYTRRQVMFLIPGICAVNKVERYVDTFPPNYELLVKDSVLDKLPNICFKRYQKFVNQTGRTSRAVYNKDCETNLNVTIQNSSIFWIL</sequence>
<dbReference type="AlphaFoldDB" id="A0A6G5A1T3"/>
<accession>A0A6G5A1T3</accession>
<evidence type="ECO:0000313" key="1">
    <source>
        <dbReference type="EMBL" id="NIE44971.1"/>
    </source>
</evidence>
<dbReference type="Gene3D" id="2.40.128.20">
    <property type="match status" value="1"/>
</dbReference>
<organism evidence="1">
    <name type="scientific">Rhipicephalus microplus</name>
    <name type="common">Cattle tick</name>
    <name type="synonym">Boophilus microplus</name>
    <dbReference type="NCBI Taxonomy" id="6941"/>
    <lineage>
        <taxon>Eukaryota</taxon>
        <taxon>Metazoa</taxon>
        <taxon>Ecdysozoa</taxon>
        <taxon>Arthropoda</taxon>
        <taxon>Chelicerata</taxon>
        <taxon>Arachnida</taxon>
        <taxon>Acari</taxon>
        <taxon>Parasitiformes</taxon>
        <taxon>Ixodida</taxon>
        <taxon>Ixodoidea</taxon>
        <taxon>Ixodidae</taxon>
        <taxon>Rhipicephalinae</taxon>
        <taxon>Rhipicephalus</taxon>
        <taxon>Boophilus</taxon>
    </lineage>
</organism>
<proteinExistence type="predicted"/>
<dbReference type="VEuPathDB" id="VectorBase:LOC119168064"/>
<reference evidence="1" key="1">
    <citation type="submission" date="2020-03" db="EMBL/GenBank/DDBJ databases">
        <title>A transcriptome and proteome of the tick Rhipicephalus microplus shaped by the genetic composition of its hosts and developmental stage.</title>
        <authorList>
            <person name="Garcia G.R."/>
            <person name="Ribeiro J.M.C."/>
            <person name="Maruyama S.R."/>
            <person name="Gardinasse L.G."/>
            <person name="Nelson K."/>
            <person name="Ferreira B.R."/>
            <person name="Andrade T.G."/>
            <person name="Santos I.K.F.M."/>
        </authorList>
    </citation>
    <scope>NUCLEOTIDE SEQUENCE</scope>
    <source>
        <strain evidence="1">NSGR</strain>
        <tissue evidence="1">Salivary glands</tissue>
    </source>
</reference>
<dbReference type="InterPro" id="IPR012674">
    <property type="entry name" value="Calycin"/>
</dbReference>
<dbReference type="EMBL" id="GIKN01002698">
    <property type="protein sequence ID" value="NIE44971.1"/>
    <property type="molecule type" value="Transcribed_RNA"/>
</dbReference>
<name>A0A6G5A1T3_RHIMP</name>
<protein>
    <submittedName>
        <fullName evidence="1">Putative lipocalin</fullName>
    </submittedName>
</protein>